<dbReference type="GO" id="GO:0003677">
    <property type="term" value="F:DNA binding"/>
    <property type="evidence" value="ECO:0007669"/>
    <property type="project" value="InterPro"/>
</dbReference>
<proteinExistence type="predicted"/>
<dbReference type="Proteomes" id="UP000234349">
    <property type="component" value="Unassembled WGS sequence"/>
</dbReference>
<dbReference type="AlphaFoldDB" id="A0AAX0VCQ1"/>
<reference evidence="2 3" key="1">
    <citation type="submission" date="2016-09" db="EMBL/GenBank/DDBJ databases">
        <authorList>
            <person name="Inglin R.C."/>
        </authorList>
    </citation>
    <scope>NUCLEOTIDE SEQUENCE [LARGE SCALE GENOMIC DNA]</scope>
    <source>
        <strain evidence="2 3">RI-517</strain>
    </source>
</reference>
<dbReference type="InterPro" id="IPR002559">
    <property type="entry name" value="Transposase_11"/>
</dbReference>
<name>A0AAX0VCQ1_LATSK</name>
<sequence length="260" mass="30042">MRISPHFSRSQKGKYRVQLAPTEAAFSRFLKKLLLHQHLLDEMFTELVTTLYETLDGFGQTLALDGKIIPSYATKPNKKVEHDGRRDTEADFTLKQYTTTTANGEKITKKKTWFGYRLHLIVDANYELSVAYEVTKASEGEPTVAKRLIKQFSTSQTKQCDYLLADRGYDGAPLLSLIESKNIIPVIDIKNQWDKDTLTQQYRDTDLIYTYNGAVSYVDEKGNEIKLAYMGHDKKTDCLRYGFKSQYQDNRLFRIKCEED</sequence>
<protein>
    <submittedName>
        <fullName evidence="2">IS4/IS5 family transposase</fullName>
    </submittedName>
</protein>
<feature type="domain" description="Transposase IS4-like" evidence="1">
    <location>
        <begin position="75"/>
        <end position="192"/>
    </location>
</feature>
<evidence type="ECO:0000313" key="3">
    <source>
        <dbReference type="Proteomes" id="UP000234349"/>
    </source>
</evidence>
<dbReference type="RefSeq" id="WP_011374879.1">
    <property type="nucleotide sequence ID" value="NZ_AP017931.1"/>
</dbReference>
<gene>
    <name evidence="2" type="ORF">CUR37_02150</name>
</gene>
<accession>A0AAX0VCQ1</accession>
<dbReference type="GO" id="GO:0006313">
    <property type="term" value="P:DNA transposition"/>
    <property type="evidence" value="ECO:0007669"/>
    <property type="project" value="InterPro"/>
</dbReference>
<organism evidence="2 3">
    <name type="scientific">Latilactobacillus sakei</name>
    <name type="common">Lactobacillus sakei</name>
    <dbReference type="NCBI Taxonomy" id="1599"/>
    <lineage>
        <taxon>Bacteria</taxon>
        <taxon>Bacillati</taxon>
        <taxon>Bacillota</taxon>
        <taxon>Bacilli</taxon>
        <taxon>Lactobacillales</taxon>
        <taxon>Lactobacillaceae</taxon>
        <taxon>Latilactobacillus</taxon>
    </lineage>
</organism>
<evidence type="ECO:0000313" key="2">
    <source>
        <dbReference type="EMBL" id="PKX79584.1"/>
    </source>
</evidence>
<dbReference type="GO" id="GO:0004803">
    <property type="term" value="F:transposase activity"/>
    <property type="evidence" value="ECO:0007669"/>
    <property type="project" value="InterPro"/>
</dbReference>
<comment type="caution">
    <text evidence="2">The sequence shown here is derived from an EMBL/GenBank/DDBJ whole genome shotgun (WGS) entry which is preliminary data.</text>
</comment>
<dbReference type="Pfam" id="PF01609">
    <property type="entry name" value="DDE_Tnp_1"/>
    <property type="match status" value="1"/>
</dbReference>
<dbReference type="EMBL" id="MKGH01000007">
    <property type="protein sequence ID" value="PKX79584.1"/>
    <property type="molecule type" value="Genomic_DNA"/>
</dbReference>
<evidence type="ECO:0000259" key="1">
    <source>
        <dbReference type="Pfam" id="PF01609"/>
    </source>
</evidence>